<evidence type="ECO:0000313" key="2">
    <source>
        <dbReference type="EMBL" id="KKQ71135.1"/>
    </source>
</evidence>
<keyword evidence="1" id="KW-0732">Signal</keyword>
<evidence type="ECO:0000256" key="1">
    <source>
        <dbReference type="SAM" id="SignalP"/>
    </source>
</evidence>
<protein>
    <recommendedName>
        <fullName evidence="4">DUF4412 domain-containing protein</fullName>
    </recommendedName>
</protein>
<dbReference type="EMBL" id="LBUU01000001">
    <property type="protein sequence ID" value="KKQ71135.1"/>
    <property type="molecule type" value="Genomic_DNA"/>
</dbReference>
<dbReference type="Proteomes" id="UP000034022">
    <property type="component" value="Unassembled WGS sequence"/>
</dbReference>
<reference evidence="2 3" key="1">
    <citation type="journal article" date="2015" name="Nature">
        <title>rRNA introns, odd ribosomes, and small enigmatic genomes across a large radiation of phyla.</title>
        <authorList>
            <person name="Brown C.T."/>
            <person name="Hug L.A."/>
            <person name="Thomas B.C."/>
            <person name="Sharon I."/>
            <person name="Castelle C.J."/>
            <person name="Singh A."/>
            <person name="Wilkins M.J."/>
            <person name="Williams K.H."/>
            <person name="Banfield J.F."/>
        </authorList>
    </citation>
    <scope>NUCLEOTIDE SEQUENCE [LARGE SCALE GENOMIC DNA]</scope>
</reference>
<organism evidence="2 3">
    <name type="scientific">Candidatus Falkowbacteria bacterium GW2011_GWE1_38_31</name>
    <dbReference type="NCBI Taxonomy" id="1618638"/>
    <lineage>
        <taxon>Bacteria</taxon>
        <taxon>Candidatus Falkowiibacteriota</taxon>
    </lineage>
</organism>
<dbReference type="PROSITE" id="PS51257">
    <property type="entry name" value="PROKAR_LIPOPROTEIN"/>
    <property type="match status" value="1"/>
</dbReference>
<feature type="signal peptide" evidence="1">
    <location>
        <begin position="1"/>
        <end position="24"/>
    </location>
</feature>
<name>A0A0G0K6S8_9BACT</name>
<gene>
    <name evidence="2" type="ORF">US91_C0001G0062</name>
</gene>
<accession>A0A0G0K6S8</accession>
<sequence length="234" mass="25343">MKKIVIITLSLVFCLSMTACGKKAVQNSAPAPTGGLEVKENNTLLGWLKKGKAIECEVLSPSGRVAIKSKNEAVRMEGIPFFSPDSTGAQPNAANGVLLNANGWTYMWDQETKKGTKINDAELAELSGEEEAADVSKDWNEMVKEWDEAQIGYDCKEAALGDELFSEPTDIEFTDLTEILTGAKNMADEALKNLPIPEAPEDINMDGVTIPEGATQEDIEKLLEEQNSASDMAL</sequence>
<evidence type="ECO:0000313" key="3">
    <source>
        <dbReference type="Proteomes" id="UP000034022"/>
    </source>
</evidence>
<feature type="chain" id="PRO_5002533080" description="DUF4412 domain-containing protein" evidence="1">
    <location>
        <begin position="25"/>
        <end position="234"/>
    </location>
</feature>
<evidence type="ECO:0008006" key="4">
    <source>
        <dbReference type="Google" id="ProtNLM"/>
    </source>
</evidence>
<proteinExistence type="predicted"/>
<comment type="caution">
    <text evidence="2">The sequence shown here is derived from an EMBL/GenBank/DDBJ whole genome shotgun (WGS) entry which is preliminary data.</text>
</comment>
<dbReference type="AlphaFoldDB" id="A0A0G0K6S8"/>